<dbReference type="AlphaFoldDB" id="D2QQV8"/>
<keyword evidence="2" id="KW-0732">Signal</keyword>
<organism evidence="3 4">
    <name type="scientific">Spirosoma linguale (strain ATCC 33905 / DSM 74 / LMG 10896 / Claus 1)</name>
    <dbReference type="NCBI Taxonomy" id="504472"/>
    <lineage>
        <taxon>Bacteria</taxon>
        <taxon>Pseudomonadati</taxon>
        <taxon>Bacteroidota</taxon>
        <taxon>Cytophagia</taxon>
        <taxon>Cytophagales</taxon>
        <taxon>Cytophagaceae</taxon>
        <taxon>Spirosoma</taxon>
    </lineage>
</organism>
<accession>D2QQV8</accession>
<dbReference type="HOGENOM" id="CLU_794328_0_0_10"/>
<keyword evidence="4" id="KW-1185">Reference proteome</keyword>
<gene>
    <name evidence="3" type="ordered locus">Slin_1765</name>
</gene>
<protein>
    <submittedName>
        <fullName evidence="3">Uncharacterized protein</fullName>
    </submittedName>
</protein>
<dbReference type="STRING" id="504472.Slin_1765"/>
<reference evidence="3 4" key="1">
    <citation type="journal article" date="2010" name="Stand. Genomic Sci.">
        <title>Complete genome sequence of Spirosoma linguale type strain (1).</title>
        <authorList>
            <person name="Lail K."/>
            <person name="Sikorski J."/>
            <person name="Saunders E."/>
            <person name="Lapidus A."/>
            <person name="Glavina Del Rio T."/>
            <person name="Copeland A."/>
            <person name="Tice H."/>
            <person name="Cheng J.-F."/>
            <person name="Lucas S."/>
            <person name="Nolan M."/>
            <person name="Bruce D."/>
            <person name="Goodwin L."/>
            <person name="Pitluck S."/>
            <person name="Ivanova N."/>
            <person name="Mavromatis K."/>
            <person name="Ovchinnikova G."/>
            <person name="Pati A."/>
            <person name="Chen A."/>
            <person name="Palaniappan K."/>
            <person name="Land M."/>
            <person name="Hauser L."/>
            <person name="Chang Y.-J."/>
            <person name="Jeffries C.D."/>
            <person name="Chain P."/>
            <person name="Brettin T."/>
            <person name="Detter J.C."/>
            <person name="Schuetze A."/>
            <person name="Rohde M."/>
            <person name="Tindall B.J."/>
            <person name="Goeker M."/>
            <person name="Bristow J."/>
            <person name="Eisen J.A."/>
            <person name="Markowitz V."/>
            <person name="Hugenholtz P."/>
            <person name="Kyrpides N.C."/>
            <person name="Klenk H.-P."/>
            <person name="Chen F."/>
        </authorList>
    </citation>
    <scope>NUCLEOTIDE SEQUENCE [LARGE SCALE GENOMIC DNA]</scope>
    <source>
        <strain evidence="4">ATCC 33905 / DSM 74 / LMG 10896 / Claus 1</strain>
    </source>
</reference>
<proteinExistence type="predicted"/>
<dbReference type="KEGG" id="sli:Slin_1765"/>
<dbReference type="EMBL" id="CP001769">
    <property type="protein sequence ID" value="ADB37810.1"/>
    <property type="molecule type" value="Genomic_DNA"/>
</dbReference>
<dbReference type="RefSeq" id="WP_012926360.1">
    <property type="nucleotide sequence ID" value="NC_013730.1"/>
</dbReference>
<evidence type="ECO:0000313" key="4">
    <source>
        <dbReference type="Proteomes" id="UP000002028"/>
    </source>
</evidence>
<feature type="signal peptide" evidence="2">
    <location>
        <begin position="1"/>
        <end position="19"/>
    </location>
</feature>
<dbReference type="Proteomes" id="UP000002028">
    <property type="component" value="Chromosome"/>
</dbReference>
<dbReference type="eggNOG" id="COG2911">
    <property type="taxonomic scope" value="Bacteria"/>
</dbReference>
<evidence type="ECO:0000256" key="1">
    <source>
        <dbReference type="SAM" id="MobiDB-lite"/>
    </source>
</evidence>
<feature type="region of interest" description="Disordered" evidence="1">
    <location>
        <begin position="328"/>
        <end position="349"/>
    </location>
</feature>
<evidence type="ECO:0000256" key="2">
    <source>
        <dbReference type="SAM" id="SignalP"/>
    </source>
</evidence>
<name>D2QQV8_SPILD</name>
<feature type="chain" id="PRO_5003035062" evidence="2">
    <location>
        <begin position="20"/>
        <end position="349"/>
    </location>
</feature>
<evidence type="ECO:0000313" key="3">
    <source>
        <dbReference type="EMBL" id="ADB37810.1"/>
    </source>
</evidence>
<sequence length="349" mass="37965">MRNVYLLFLLFLSSAFVVAQTLSVESIPNACLDQESLLTYSSTASFAADNVFTVEVRGYYNESYTKSFTATPKNGKLAFVVKDLNFPDYILQNGLQIRLSSTKPALTSAWFSYFYLYRRATVTLTAPTNQVINSLEPIGLPFVVDGSGPVNVVLNDSSQFSLSGSYYQSSPFSTTQTVNPKNTTTYSIARVNNMCGVGVGNGSATVQVNPISVRTASLNSNQLCVGSELRVGYSTLGSFATNNQFKIRLTSYNVYTGQEDPSINYEFDAVLDNGLLKATIPTTVSAQANYTGSYYSVRIRSSAPATLSDHAGYYVALRPTPTVEFTTESRTISPGQSADMGVKFQGQPR</sequence>